<proteinExistence type="predicted"/>
<gene>
    <name evidence="3" type="ORF">MNB_SV-8-27</name>
</gene>
<reference evidence="3" key="1">
    <citation type="submission" date="2016-10" db="EMBL/GenBank/DDBJ databases">
        <authorList>
            <person name="de Groot N.N."/>
        </authorList>
    </citation>
    <scope>NUCLEOTIDE SEQUENCE</scope>
</reference>
<dbReference type="PANTHER" id="PTHR15337:SF11">
    <property type="entry name" value="THIOREDOXIN DOMAIN-CONTAINING PROTEIN"/>
    <property type="match status" value="1"/>
</dbReference>
<evidence type="ECO:0000313" key="3">
    <source>
        <dbReference type="EMBL" id="SFV53287.1"/>
    </source>
</evidence>
<dbReference type="Pfam" id="PF03190">
    <property type="entry name" value="Thioredox_DsbH"/>
    <property type="match status" value="2"/>
</dbReference>
<dbReference type="AlphaFoldDB" id="A0A1W1BID4"/>
<dbReference type="InterPro" id="IPR036249">
    <property type="entry name" value="Thioredoxin-like_sf"/>
</dbReference>
<dbReference type="InterPro" id="IPR004879">
    <property type="entry name" value="Ssp411-like_TRX"/>
</dbReference>
<organism evidence="3">
    <name type="scientific">hydrothermal vent metagenome</name>
    <dbReference type="NCBI Taxonomy" id="652676"/>
    <lineage>
        <taxon>unclassified sequences</taxon>
        <taxon>metagenomes</taxon>
        <taxon>ecological metagenomes</taxon>
    </lineage>
</organism>
<accession>A0A1W1BID4</accession>
<dbReference type="PANTHER" id="PTHR15337">
    <property type="entry name" value="ANTERIOR GRADIENT PROTEIN-RELATED"/>
    <property type="match status" value="1"/>
</dbReference>
<evidence type="ECO:0000259" key="2">
    <source>
        <dbReference type="Pfam" id="PF03190"/>
    </source>
</evidence>
<protein>
    <recommendedName>
        <fullName evidence="2">Spermatogenesis-associated protein 20-like TRX domain-containing protein</fullName>
    </recommendedName>
</protein>
<feature type="domain" description="Spermatogenesis-associated protein 20-like TRX" evidence="2">
    <location>
        <begin position="18"/>
        <end position="90"/>
    </location>
</feature>
<name>A0A1W1BID4_9ZZZZ</name>
<keyword evidence="1" id="KW-0732">Signal</keyword>
<dbReference type="Gene3D" id="3.40.30.10">
    <property type="entry name" value="Glutaredoxin"/>
    <property type="match status" value="2"/>
</dbReference>
<dbReference type="InterPro" id="IPR051099">
    <property type="entry name" value="AGR/TXD"/>
</dbReference>
<dbReference type="EMBL" id="FPHD01000021">
    <property type="protein sequence ID" value="SFV53287.1"/>
    <property type="molecule type" value="Genomic_DNA"/>
</dbReference>
<dbReference type="SUPFAM" id="SSF52833">
    <property type="entry name" value="Thioredoxin-like"/>
    <property type="match status" value="2"/>
</dbReference>
<evidence type="ECO:0000256" key="1">
    <source>
        <dbReference type="ARBA" id="ARBA00022729"/>
    </source>
</evidence>
<feature type="domain" description="Spermatogenesis-associated protein 20-like TRX" evidence="2">
    <location>
        <begin position="140"/>
        <end position="208"/>
    </location>
</feature>
<sequence length="253" mass="29336">MKKLFTILLLFVSTQLFADIAWQKDFTGAFDLAKKENKVVMLMVEGKHCRWCKKMKHRTLADENVSKRLKPYIAVKIMREEADNMQDLPMVNGVPTIFFMTAEKKVIESVVGYFNVEDFLSYIDDVEKKVPLKKKSEPLTLQWFDDIDEAFAEAKNAHKKVMVLVEDEACRWCKKMKADALSNEAVKEKLNAYVLLKIDRIDQEDMEALEGLRGPIPSFHLFDTQKKALDALAGYYDTDHFLGYLNELSQEYK</sequence>